<dbReference type="SUPFAM" id="SSF57903">
    <property type="entry name" value="FYVE/PHD zinc finger"/>
    <property type="match status" value="1"/>
</dbReference>
<dbReference type="SMART" id="SM00249">
    <property type="entry name" value="PHD"/>
    <property type="match status" value="1"/>
</dbReference>
<protein>
    <recommendedName>
        <fullName evidence="6">PHD-type domain-containing protein</fullName>
    </recommendedName>
</protein>
<accession>A0AA38J0W9</accession>
<keyword evidence="8" id="KW-1185">Reference proteome</keyword>
<comment type="caution">
    <text evidence="7">The sequence shown here is derived from an EMBL/GenBank/DDBJ whole genome shotgun (WGS) entry which is preliminary data.</text>
</comment>
<evidence type="ECO:0000313" key="8">
    <source>
        <dbReference type="Proteomes" id="UP001168821"/>
    </source>
</evidence>
<dbReference type="GO" id="GO:0008270">
    <property type="term" value="F:zinc ion binding"/>
    <property type="evidence" value="ECO:0007669"/>
    <property type="project" value="UniProtKB-KW"/>
</dbReference>
<dbReference type="InterPro" id="IPR019786">
    <property type="entry name" value="Zinc_finger_PHD-type_CS"/>
</dbReference>
<dbReference type="PROSITE" id="PS50016">
    <property type="entry name" value="ZF_PHD_2"/>
    <property type="match status" value="1"/>
</dbReference>
<gene>
    <name evidence="7" type="ORF">Zmor_002598</name>
</gene>
<name>A0AA38J0W9_9CUCU</name>
<dbReference type="EMBL" id="JALNTZ010000001">
    <property type="protein sequence ID" value="KAJ3667198.1"/>
    <property type="molecule type" value="Genomic_DNA"/>
</dbReference>
<evidence type="ECO:0000256" key="2">
    <source>
        <dbReference type="ARBA" id="ARBA00022771"/>
    </source>
</evidence>
<dbReference type="InterPro" id="IPR011011">
    <property type="entry name" value="Znf_FYVE_PHD"/>
</dbReference>
<evidence type="ECO:0000256" key="5">
    <source>
        <dbReference type="SAM" id="Coils"/>
    </source>
</evidence>
<dbReference type="Gene3D" id="3.30.40.10">
    <property type="entry name" value="Zinc/RING finger domain, C3HC4 (zinc finger)"/>
    <property type="match status" value="1"/>
</dbReference>
<dbReference type="AlphaFoldDB" id="A0AA38J0W9"/>
<dbReference type="InterPro" id="IPR019787">
    <property type="entry name" value="Znf_PHD-finger"/>
</dbReference>
<keyword evidence="2 4" id="KW-0863">Zinc-finger</keyword>
<dbReference type="InterPro" id="IPR013083">
    <property type="entry name" value="Znf_RING/FYVE/PHD"/>
</dbReference>
<evidence type="ECO:0000256" key="3">
    <source>
        <dbReference type="ARBA" id="ARBA00022833"/>
    </source>
</evidence>
<keyword evidence="5" id="KW-0175">Coiled coil</keyword>
<dbReference type="PROSITE" id="PS01359">
    <property type="entry name" value="ZF_PHD_1"/>
    <property type="match status" value="1"/>
</dbReference>
<reference evidence="7" key="1">
    <citation type="journal article" date="2023" name="G3 (Bethesda)">
        <title>Whole genome assemblies of Zophobas morio and Tenebrio molitor.</title>
        <authorList>
            <person name="Kaur S."/>
            <person name="Stinson S.A."/>
            <person name="diCenzo G.C."/>
        </authorList>
    </citation>
    <scope>NUCLEOTIDE SEQUENCE</scope>
    <source>
        <strain evidence="7">QUZm001</strain>
    </source>
</reference>
<feature type="coiled-coil region" evidence="5">
    <location>
        <begin position="99"/>
        <end position="133"/>
    </location>
</feature>
<proteinExistence type="predicted"/>
<keyword evidence="3" id="KW-0862">Zinc</keyword>
<dbReference type="Proteomes" id="UP001168821">
    <property type="component" value="Unassembled WGS sequence"/>
</dbReference>
<evidence type="ECO:0000259" key="6">
    <source>
        <dbReference type="PROSITE" id="PS50016"/>
    </source>
</evidence>
<feature type="domain" description="PHD-type" evidence="6">
    <location>
        <begin position="2"/>
        <end position="61"/>
    </location>
</feature>
<evidence type="ECO:0000256" key="4">
    <source>
        <dbReference type="PROSITE-ProRule" id="PRU00146"/>
    </source>
</evidence>
<dbReference type="InterPro" id="IPR001965">
    <property type="entry name" value="Znf_PHD"/>
</dbReference>
<sequence length="414" mass="46769">MAIKCQKCNKTIGRSEDYLLCRKECAANYHITCLGISKKVFEQLKATKQINEWGCGFCSASSINTEVTGSNNSLFHSCILEENTSKLPPLLREVFQDLVESLSQQHTLLIDEIKELKHQNTQLRNEVQQLNKLITDGTFHSKNSNKVPEPTTVPTFAQVTKNKNTVIVKPKDASQANLKKTKADLITKFDPRKCNVGISDVRPTKSGGLLLKYHNPSEFKKVVLESDLTESYEIHDLKTPLPRIRISGLSDDIDKELIIPYLIKQNENIFSSSSVCKLLKHSQTKRKENIFQALIQVDVTSYNNALKAGHCIVGLDSCTIYDAIDVLRCFKCNGFNHSSRTCKKQTSCPRCAGSHDLKQCQSNTLKCINCMGLKDKKSLTEEHLAHAVWSYDECRCYKNIIQKLKSDMFTDIQL</sequence>
<keyword evidence="1" id="KW-0479">Metal-binding</keyword>
<evidence type="ECO:0000256" key="1">
    <source>
        <dbReference type="ARBA" id="ARBA00022723"/>
    </source>
</evidence>
<organism evidence="7 8">
    <name type="scientific">Zophobas morio</name>
    <dbReference type="NCBI Taxonomy" id="2755281"/>
    <lineage>
        <taxon>Eukaryota</taxon>
        <taxon>Metazoa</taxon>
        <taxon>Ecdysozoa</taxon>
        <taxon>Arthropoda</taxon>
        <taxon>Hexapoda</taxon>
        <taxon>Insecta</taxon>
        <taxon>Pterygota</taxon>
        <taxon>Neoptera</taxon>
        <taxon>Endopterygota</taxon>
        <taxon>Coleoptera</taxon>
        <taxon>Polyphaga</taxon>
        <taxon>Cucujiformia</taxon>
        <taxon>Tenebrionidae</taxon>
        <taxon>Zophobas</taxon>
    </lineage>
</organism>
<evidence type="ECO:0000313" key="7">
    <source>
        <dbReference type="EMBL" id="KAJ3667198.1"/>
    </source>
</evidence>